<name>A0A927BC12_9BACT</name>
<dbReference type="Proteomes" id="UP000612233">
    <property type="component" value="Unassembled WGS sequence"/>
</dbReference>
<evidence type="ECO:0000313" key="1">
    <source>
        <dbReference type="EMBL" id="MBD2768007.1"/>
    </source>
</evidence>
<protein>
    <submittedName>
        <fullName evidence="1">T9SS type A sorting domain-containing protein</fullName>
    </submittedName>
</protein>
<comment type="caution">
    <text evidence="1">The sequence shown here is derived from an EMBL/GenBank/DDBJ whole genome shotgun (WGS) entry which is preliminary data.</text>
</comment>
<sequence>MDRNGKVWVSWNSVTVVNPIVPLPVTLTAFTAERQGRGARLRWTTASEQNSAFFVVERSPDGRTFARVGQVAARGHSTQAVNYEFTDPEPANVGAQVLYYRLRQEDFDGTATYSPVRTITVPSDGGVALSPNPAQGAQDVQLTGAAPLVPVTVVDAVGRVRLTARTDAQGQAVLPLAAGQLPAGIYVVRAGQLAVKLQVE</sequence>
<gene>
    <name evidence="1" type="ORF">IC235_08910</name>
</gene>
<keyword evidence="2" id="KW-1185">Reference proteome</keyword>
<dbReference type="EMBL" id="JACXAD010000008">
    <property type="protein sequence ID" value="MBD2768007.1"/>
    <property type="molecule type" value="Genomic_DNA"/>
</dbReference>
<proteinExistence type="predicted"/>
<evidence type="ECO:0000313" key="2">
    <source>
        <dbReference type="Proteomes" id="UP000612233"/>
    </source>
</evidence>
<dbReference type="AlphaFoldDB" id="A0A927BC12"/>
<accession>A0A927BC12</accession>
<reference evidence="1" key="1">
    <citation type="submission" date="2020-09" db="EMBL/GenBank/DDBJ databases">
        <authorList>
            <person name="Kim M.K."/>
        </authorList>
    </citation>
    <scope>NUCLEOTIDE SEQUENCE</scope>
    <source>
        <strain evidence="1">BT664</strain>
    </source>
</reference>
<dbReference type="RefSeq" id="WP_191004825.1">
    <property type="nucleotide sequence ID" value="NZ_JACXAD010000008.1"/>
</dbReference>
<organism evidence="1 2">
    <name type="scientific">Hymenobacter montanus</name>
    <dbReference type="NCBI Taxonomy" id="2771359"/>
    <lineage>
        <taxon>Bacteria</taxon>
        <taxon>Pseudomonadati</taxon>
        <taxon>Bacteroidota</taxon>
        <taxon>Cytophagia</taxon>
        <taxon>Cytophagales</taxon>
        <taxon>Hymenobacteraceae</taxon>
        <taxon>Hymenobacter</taxon>
    </lineage>
</organism>